<dbReference type="InterPro" id="IPR056739">
    <property type="entry name" value="NfeD_membrane"/>
</dbReference>
<evidence type="ECO:0000256" key="2">
    <source>
        <dbReference type="ARBA" id="ARBA00022692"/>
    </source>
</evidence>
<dbReference type="Gene3D" id="3.90.226.10">
    <property type="entry name" value="2-enoyl-CoA Hydratase, Chain A, domain 1"/>
    <property type="match status" value="1"/>
</dbReference>
<feature type="domain" description="NfeD integral membrane" evidence="8">
    <location>
        <begin position="287"/>
        <end position="401"/>
    </location>
</feature>
<keyword evidence="10" id="KW-0378">Hydrolase</keyword>
<dbReference type="Pfam" id="PF24961">
    <property type="entry name" value="NfeD_membrane"/>
    <property type="match status" value="1"/>
</dbReference>
<feature type="compositionally biased region" description="Acidic residues" evidence="5">
    <location>
        <begin position="168"/>
        <end position="179"/>
    </location>
</feature>
<evidence type="ECO:0000259" key="7">
    <source>
        <dbReference type="Pfam" id="PF01957"/>
    </source>
</evidence>
<dbReference type="InterPro" id="IPR002810">
    <property type="entry name" value="NfeD-like_C"/>
</dbReference>
<evidence type="ECO:0000256" key="4">
    <source>
        <dbReference type="ARBA" id="ARBA00023136"/>
    </source>
</evidence>
<dbReference type="Pfam" id="PF25145">
    <property type="entry name" value="NfeD1b_N"/>
    <property type="match status" value="1"/>
</dbReference>
<evidence type="ECO:0000256" key="3">
    <source>
        <dbReference type="ARBA" id="ARBA00022989"/>
    </source>
</evidence>
<dbReference type="CDD" id="cd07020">
    <property type="entry name" value="Clp_protease_NfeD_1"/>
    <property type="match status" value="1"/>
</dbReference>
<dbReference type="InterPro" id="IPR056738">
    <property type="entry name" value="NfeD1b_N"/>
</dbReference>
<feature type="compositionally biased region" description="Gly residues" evidence="5">
    <location>
        <begin position="156"/>
        <end position="165"/>
    </location>
</feature>
<feature type="region of interest" description="Disordered" evidence="5">
    <location>
        <begin position="154"/>
        <end position="188"/>
    </location>
</feature>
<evidence type="ECO:0000313" key="11">
    <source>
        <dbReference type="Proteomes" id="UP000637980"/>
    </source>
</evidence>
<dbReference type="InterPro" id="IPR029045">
    <property type="entry name" value="ClpP/crotonase-like_dom_sf"/>
</dbReference>
<dbReference type="SUPFAM" id="SSF52096">
    <property type="entry name" value="ClpP/crotonase"/>
    <property type="match status" value="1"/>
</dbReference>
<dbReference type="PANTHER" id="PTHR33507:SF4">
    <property type="entry name" value="NODULATION COMPETITIVENESS PROTEIN NFED"/>
    <property type="match status" value="1"/>
</dbReference>
<feature type="domain" description="NfeD1b N-terminal" evidence="9">
    <location>
        <begin position="57"/>
        <end position="208"/>
    </location>
</feature>
<evidence type="ECO:0000256" key="1">
    <source>
        <dbReference type="ARBA" id="ARBA00004141"/>
    </source>
</evidence>
<dbReference type="GO" id="GO:0006508">
    <property type="term" value="P:proteolysis"/>
    <property type="evidence" value="ECO:0007669"/>
    <property type="project" value="UniProtKB-KW"/>
</dbReference>
<feature type="transmembrane region" description="Helical" evidence="6">
    <location>
        <begin position="21"/>
        <end position="42"/>
    </location>
</feature>
<keyword evidence="3 6" id="KW-1133">Transmembrane helix</keyword>
<organism evidence="10 11">
    <name type="scientific">Pseudovibrio japonicus</name>
    <dbReference type="NCBI Taxonomy" id="366534"/>
    <lineage>
        <taxon>Bacteria</taxon>
        <taxon>Pseudomonadati</taxon>
        <taxon>Pseudomonadota</taxon>
        <taxon>Alphaproteobacteria</taxon>
        <taxon>Hyphomicrobiales</taxon>
        <taxon>Stappiaceae</taxon>
        <taxon>Pseudovibrio</taxon>
    </lineage>
</organism>
<reference evidence="11" key="1">
    <citation type="journal article" date="2019" name="Int. J. Syst. Evol. Microbiol.">
        <title>The Global Catalogue of Microorganisms (GCM) 10K type strain sequencing project: providing services to taxonomists for standard genome sequencing and annotation.</title>
        <authorList>
            <consortium name="The Broad Institute Genomics Platform"/>
            <consortium name="The Broad Institute Genome Sequencing Center for Infectious Disease"/>
            <person name="Wu L."/>
            <person name="Ma J."/>
        </authorList>
    </citation>
    <scope>NUCLEOTIDE SEQUENCE [LARGE SCALE GENOMIC DNA]</scope>
    <source>
        <strain evidence="11">KCTC 12861</strain>
    </source>
</reference>
<dbReference type="InterPro" id="IPR052165">
    <property type="entry name" value="Membrane_assoc_protease"/>
</dbReference>
<keyword evidence="2 6" id="KW-0812">Transmembrane</keyword>
<evidence type="ECO:0000313" key="10">
    <source>
        <dbReference type="EMBL" id="GHB45708.1"/>
    </source>
</evidence>
<dbReference type="GO" id="GO:0008233">
    <property type="term" value="F:peptidase activity"/>
    <property type="evidence" value="ECO:0007669"/>
    <property type="project" value="UniProtKB-KW"/>
</dbReference>
<sequence>MLLEATGTQWQIANLKNLGFACVRSVFFLAILIAGLFVSAFLTASSGAAQTDRTASLIRIEGAIGPATADYVVRGIQSAETDGATLVILTLNTPGGLDTAMRTIVHAILASPVPVVGYVAPSGARAASAGTYILYATHIAAMAPGTNLGAATPVQVGGGFPGTGGSDNNDEDGETDADSDAAPSSSDKAISDAKAYIKSLAQLRNRNAEWAEQAVSEAASLTAVDALQEGVIDLIADNDSALLAQINGRSVELPEGQITLDTDGLTIVQVEPDWRTEFLSVITNPSVAYILFLIGIYGIVLEFYSPGIFIAGITGVICLLLALYAFQLLPVNYAGLALILVGLGLMVAEAFAPSFGALGLGGAVAFVLGSIMLIDSDTPEMEVSPVLIGSIAVVAAGSFFVTLYLLMRSRGRAVVTGQEEMLSSTAVVLDWSGGKGHVRVHGEVWQAVSTAPLRPGNTVEVSAIEGLTLTVSPLKREDQS</sequence>
<dbReference type="Proteomes" id="UP000637980">
    <property type="component" value="Unassembled WGS sequence"/>
</dbReference>
<feature type="transmembrane region" description="Helical" evidence="6">
    <location>
        <begin position="278"/>
        <end position="300"/>
    </location>
</feature>
<feature type="transmembrane region" description="Helical" evidence="6">
    <location>
        <begin position="355"/>
        <end position="374"/>
    </location>
</feature>
<feature type="domain" description="NfeD-like C-terminal" evidence="7">
    <location>
        <begin position="419"/>
        <end position="473"/>
    </location>
</feature>
<dbReference type="Gene3D" id="2.40.50.140">
    <property type="entry name" value="Nucleic acid-binding proteins"/>
    <property type="match status" value="1"/>
</dbReference>
<dbReference type="PANTHER" id="PTHR33507">
    <property type="entry name" value="INNER MEMBRANE PROTEIN YBBJ"/>
    <property type="match status" value="1"/>
</dbReference>
<keyword evidence="11" id="KW-1185">Reference proteome</keyword>
<feature type="transmembrane region" description="Helical" evidence="6">
    <location>
        <begin position="331"/>
        <end position="348"/>
    </location>
</feature>
<name>A0ABQ3ER09_9HYPH</name>
<keyword evidence="4 6" id="KW-0472">Membrane</keyword>
<evidence type="ECO:0000256" key="5">
    <source>
        <dbReference type="SAM" id="MobiDB-lite"/>
    </source>
</evidence>
<gene>
    <name evidence="10" type="ORF">GCM10007094_38940</name>
</gene>
<evidence type="ECO:0000256" key="6">
    <source>
        <dbReference type="SAM" id="Phobius"/>
    </source>
</evidence>
<comment type="caution">
    <text evidence="10">The sequence shown here is derived from an EMBL/GenBank/DDBJ whole genome shotgun (WGS) entry which is preliminary data.</text>
</comment>
<dbReference type="InterPro" id="IPR012340">
    <property type="entry name" value="NA-bd_OB-fold"/>
</dbReference>
<protein>
    <submittedName>
        <fullName evidence="10">Serine protease</fullName>
    </submittedName>
</protein>
<feature type="transmembrane region" description="Helical" evidence="6">
    <location>
        <begin position="307"/>
        <end position="325"/>
    </location>
</feature>
<accession>A0ABQ3ER09</accession>
<feature type="transmembrane region" description="Helical" evidence="6">
    <location>
        <begin position="386"/>
        <end position="406"/>
    </location>
</feature>
<evidence type="ECO:0000259" key="8">
    <source>
        <dbReference type="Pfam" id="PF24961"/>
    </source>
</evidence>
<comment type="subcellular location">
    <subcellularLocation>
        <location evidence="1">Membrane</location>
        <topology evidence="1">Multi-pass membrane protein</topology>
    </subcellularLocation>
</comment>
<dbReference type="Pfam" id="PF01957">
    <property type="entry name" value="NfeD"/>
    <property type="match status" value="1"/>
</dbReference>
<dbReference type="EMBL" id="BMXE01000008">
    <property type="protein sequence ID" value="GHB45708.1"/>
    <property type="molecule type" value="Genomic_DNA"/>
</dbReference>
<keyword evidence="10" id="KW-0645">Protease</keyword>
<dbReference type="SUPFAM" id="SSF141322">
    <property type="entry name" value="NfeD domain-like"/>
    <property type="match status" value="1"/>
</dbReference>
<proteinExistence type="predicted"/>
<evidence type="ECO:0000259" key="9">
    <source>
        <dbReference type="Pfam" id="PF25145"/>
    </source>
</evidence>